<sequence length="83" mass="8973">MNRITKASTMVAIETASGYSSRAGSNNKRGVTALLWALDEIARVMTIDGRAGEARDCVNKAIARTQRDLDGKPESTTETNDEN</sequence>
<dbReference type="RefSeq" id="WP_110384533.1">
    <property type="nucleotide sequence ID" value="NZ_JACHVZ010000007.1"/>
</dbReference>
<comment type="caution">
    <text evidence="1">The sequence shown here is derived from an EMBL/GenBank/DDBJ whole genome shotgun (WGS) entry which is preliminary data.</text>
</comment>
<evidence type="ECO:0000313" key="2">
    <source>
        <dbReference type="Proteomes" id="UP000533533"/>
    </source>
</evidence>
<reference evidence="1 2" key="1">
    <citation type="submission" date="2020-08" db="EMBL/GenBank/DDBJ databases">
        <title>Genomic Encyclopedia of Type Strains, Phase IV (KMG-V): Genome sequencing to study the core and pangenomes of soil and plant-associated prokaryotes.</title>
        <authorList>
            <person name="Whitman W."/>
        </authorList>
    </citation>
    <scope>NUCLEOTIDE SEQUENCE [LARGE SCALE GENOMIC DNA]</scope>
    <source>
        <strain evidence="1 2">SRMrh-85</strain>
    </source>
</reference>
<dbReference type="EMBL" id="JACHVZ010000007">
    <property type="protein sequence ID" value="MBB2928345.1"/>
    <property type="molecule type" value="Genomic_DNA"/>
</dbReference>
<keyword evidence="2" id="KW-1185">Reference proteome</keyword>
<organism evidence="1 2">
    <name type="scientific">Paraburkholderia silvatlantica</name>
    <dbReference type="NCBI Taxonomy" id="321895"/>
    <lineage>
        <taxon>Bacteria</taxon>
        <taxon>Pseudomonadati</taxon>
        <taxon>Pseudomonadota</taxon>
        <taxon>Betaproteobacteria</taxon>
        <taxon>Burkholderiales</taxon>
        <taxon>Burkholderiaceae</taxon>
        <taxon>Paraburkholderia</taxon>
    </lineage>
</organism>
<gene>
    <name evidence="1" type="ORF">FHX59_002767</name>
</gene>
<accession>A0ABR6FLP9</accession>
<name>A0ABR6FLP9_9BURK</name>
<evidence type="ECO:0000313" key="1">
    <source>
        <dbReference type="EMBL" id="MBB2928345.1"/>
    </source>
</evidence>
<dbReference type="Proteomes" id="UP000533533">
    <property type="component" value="Unassembled WGS sequence"/>
</dbReference>
<proteinExistence type="predicted"/>
<protein>
    <submittedName>
        <fullName evidence="1">Uncharacterized protein</fullName>
    </submittedName>
</protein>